<organism evidence="1 2">
    <name type="scientific">Apilactobacillus ozensis DSM 23829 = JCM 17196</name>
    <dbReference type="NCBI Taxonomy" id="1423781"/>
    <lineage>
        <taxon>Bacteria</taxon>
        <taxon>Bacillati</taxon>
        <taxon>Bacillota</taxon>
        <taxon>Bacilli</taxon>
        <taxon>Lactobacillales</taxon>
        <taxon>Lactobacillaceae</taxon>
        <taxon>Apilactobacillus</taxon>
    </lineage>
</organism>
<keyword evidence="2" id="KW-1185">Reference proteome</keyword>
<evidence type="ECO:0000313" key="1">
    <source>
        <dbReference type="EMBL" id="KRM67503.1"/>
    </source>
</evidence>
<dbReference type="AlphaFoldDB" id="A0A0R2ALE0"/>
<dbReference type="Proteomes" id="UP000052012">
    <property type="component" value="Unassembled WGS sequence"/>
</dbReference>
<dbReference type="RefSeq" id="WP_054658107.1">
    <property type="nucleotide sequence ID" value="NZ_AYYQ01000036.1"/>
</dbReference>
<accession>A0A0R2ALE0</accession>
<protein>
    <submittedName>
        <fullName evidence="1">Uncharacterized protein</fullName>
    </submittedName>
</protein>
<name>A0A0R2ALE0_9LACO</name>
<gene>
    <name evidence="1" type="ORF">FD06_GL000654</name>
</gene>
<comment type="caution">
    <text evidence="1">The sequence shown here is derived from an EMBL/GenBank/DDBJ whole genome shotgun (WGS) entry which is preliminary data.</text>
</comment>
<dbReference type="PATRIC" id="fig|1423781.4.peg.668"/>
<dbReference type="OrthoDB" id="2200000at2"/>
<evidence type="ECO:0000313" key="2">
    <source>
        <dbReference type="Proteomes" id="UP000052012"/>
    </source>
</evidence>
<dbReference type="EMBL" id="AYYQ01000036">
    <property type="protein sequence ID" value="KRM67503.1"/>
    <property type="molecule type" value="Genomic_DNA"/>
</dbReference>
<reference evidence="1 2" key="1">
    <citation type="journal article" date="2015" name="Genome Announc.">
        <title>Expanding the biotechnology potential of lactobacilli through comparative genomics of 213 strains and associated genera.</title>
        <authorList>
            <person name="Sun Z."/>
            <person name="Harris H.M."/>
            <person name="McCann A."/>
            <person name="Guo C."/>
            <person name="Argimon S."/>
            <person name="Zhang W."/>
            <person name="Yang X."/>
            <person name="Jeffery I.B."/>
            <person name="Cooney J.C."/>
            <person name="Kagawa T.F."/>
            <person name="Liu W."/>
            <person name="Song Y."/>
            <person name="Salvetti E."/>
            <person name="Wrobel A."/>
            <person name="Rasinkangas P."/>
            <person name="Parkhill J."/>
            <person name="Rea M.C."/>
            <person name="O'Sullivan O."/>
            <person name="Ritari J."/>
            <person name="Douillard F.P."/>
            <person name="Paul Ross R."/>
            <person name="Yang R."/>
            <person name="Briner A.E."/>
            <person name="Felis G.E."/>
            <person name="de Vos W.M."/>
            <person name="Barrangou R."/>
            <person name="Klaenhammer T.R."/>
            <person name="Caufield P.W."/>
            <person name="Cui Y."/>
            <person name="Zhang H."/>
            <person name="O'Toole P.W."/>
        </authorList>
    </citation>
    <scope>NUCLEOTIDE SEQUENCE [LARGE SCALE GENOMIC DNA]</scope>
    <source>
        <strain evidence="1 2">DSM 23829</strain>
    </source>
</reference>
<proteinExistence type="predicted"/>
<sequence>MNEDILFNPGNAIVSDINPNDIIRTAQITADKRQQKDTLVMVKDHNNNEHFLFEMRDQLGDSDKDKAKAYKIERKF</sequence>